<accession>A0A7T8GRC4</accession>
<dbReference type="Proteomes" id="UP000595437">
    <property type="component" value="Chromosome 15"/>
</dbReference>
<organism evidence="1 2">
    <name type="scientific">Caligus rogercresseyi</name>
    <name type="common">Sea louse</name>
    <dbReference type="NCBI Taxonomy" id="217165"/>
    <lineage>
        <taxon>Eukaryota</taxon>
        <taxon>Metazoa</taxon>
        <taxon>Ecdysozoa</taxon>
        <taxon>Arthropoda</taxon>
        <taxon>Crustacea</taxon>
        <taxon>Multicrustacea</taxon>
        <taxon>Hexanauplia</taxon>
        <taxon>Copepoda</taxon>
        <taxon>Siphonostomatoida</taxon>
        <taxon>Caligidae</taxon>
        <taxon>Caligus</taxon>
    </lineage>
</organism>
<evidence type="ECO:0000313" key="2">
    <source>
        <dbReference type="Proteomes" id="UP000595437"/>
    </source>
</evidence>
<evidence type="ECO:0000313" key="1">
    <source>
        <dbReference type="EMBL" id="QQP36120.1"/>
    </source>
</evidence>
<dbReference type="EMBL" id="CP045904">
    <property type="protein sequence ID" value="QQP36120.1"/>
    <property type="molecule type" value="Genomic_DNA"/>
</dbReference>
<dbReference type="AlphaFoldDB" id="A0A7T8GRC4"/>
<keyword evidence="2" id="KW-1185">Reference proteome</keyword>
<reference evidence="2" key="1">
    <citation type="submission" date="2021-01" db="EMBL/GenBank/DDBJ databases">
        <title>Caligus Genome Assembly.</title>
        <authorList>
            <person name="Gallardo-Escarate C."/>
        </authorList>
    </citation>
    <scope>NUCLEOTIDE SEQUENCE [LARGE SCALE GENOMIC DNA]</scope>
</reference>
<name>A0A7T8GRC4_CALRO</name>
<gene>
    <name evidence="1" type="ORF">FKW44_021117</name>
</gene>
<proteinExistence type="predicted"/>
<sequence>MKDASLDYATTEATWKSYGKFTASTASPASTMSTLQGWTVTSKFSRTRPLIIALSSQRSWCRVEDWYQVN</sequence>
<protein>
    <submittedName>
        <fullName evidence="1">Uncharacterized protein</fullName>
    </submittedName>
</protein>